<gene>
    <name evidence="1" type="ORF">EWM57_03195</name>
</gene>
<accession>A0A4Q5LF14</accession>
<proteinExistence type="predicted"/>
<dbReference type="EMBL" id="SEWE01000004">
    <property type="protein sequence ID" value="RYU83306.1"/>
    <property type="molecule type" value="Genomic_DNA"/>
</dbReference>
<protein>
    <submittedName>
        <fullName evidence="1">Uncharacterized protein</fullName>
    </submittedName>
</protein>
<dbReference type="Proteomes" id="UP000294155">
    <property type="component" value="Unassembled WGS sequence"/>
</dbReference>
<sequence>MLGFQTAPKAPVAVVTDKAAYAPPQAIQVRLTNQTAQPLEYVVRMEWRLDSQWLPLDMDVVSNTPLSYTTKRTGRIRKILPGHPVAVSYNAYINKATAPTLRHGPVQARFVAVLYNPEGDKKTRVESAPILIKR</sequence>
<evidence type="ECO:0000313" key="2">
    <source>
        <dbReference type="Proteomes" id="UP000294155"/>
    </source>
</evidence>
<keyword evidence="2" id="KW-1185">Reference proteome</keyword>
<comment type="caution">
    <text evidence="1">The sequence shown here is derived from an EMBL/GenBank/DDBJ whole genome shotgun (WGS) entry which is preliminary data.</text>
</comment>
<dbReference type="AlphaFoldDB" id="A0A4Q5LF14"/>
<organism evidence="1 2">
    <name type="scientific">Hymenobacter persicinus</name>
    <dbReference type="NCBI Taxonomy" id="2025506"/>
    <lineage>
        <taxon>Bacteria</taxon>
        <taxon>Pseudomonadati</taxon>
        <taxon>Bacteroidota</taxon>
        <taxon>Cytophagia</taxon>
        <taxon>Cytophagales</taxon>
        <taxon>Hymenobacteraceae</taxon>
        <taxon>Hymenobacter</taxon>
    </lineage>
</organism>
<reference evidence="1 2" key="1">
    <citation type="submission" date="2019-02" db="EMBL/GenBank/DDBJ databases">
        <title>Bacterial novel species isolated from soil.</title>
        <authorList>
            <person name="Jung H.-Y."/>
        </authorList>
    </citation>
    <scope>NUCLEOTIDE SEQUENCE [LARGE SCALE GENOMIC DNA]</scope>
    <source>
        <strain evidence="1 2">1-3-3-3</strain>
    </source>
</reference>
<evidence type="ECO:0000313" key="1">
    <source>
        <dbReference type="EMBL" id="RYU83306.1"/>
    </source>
</evidence>
<name>A0A4Q5LF14_9BACT</name>
<dbReference type="RefSeq" id="WP_165370394.1">
    <property type="nucleotide sequence ID" value="NZ_SEWE01000004.1"/>
</dbReference>